<dbReference type="RefSeq" id="WP_149112428.1">
    <property type="nucleotide sequence ID" value="NZ_CP042425.1"/>
</dbReference>
<evidence type="ECO:0000256" key="9">
    <source>
        <dbReference type="ARBA" id="ARBA00032005"/>
    </source>
</evidence>
<evidence type="ECO:0000256" key="15">
    <source>
        <dbReference type="RuleBase" id="RU364006"/>
    </source>
</evidence>
<name>A0A5C1AL13_9BACT</name>
<evidence type="ECO:0000313" key="18">
    <source>
        <dbReference type="Proteomes" id="UP000324974"/>
    </source>
</evidence>
<dbReference type="Pfam" id="PF00383">
    <property type="entry name" value="dCMP_cyt_deam_1"/>
    <property type="match status" value="1"/>
</dbReference>
<protein>
    <recommendedName>
        <fullName evidence="5 15">Cytidine deaminase</fullName>
        <ecNumber evidence="4 15">3.5.4.5</ecNumber>
    </recommendedName>
    <alternativeName>
        <fullName evidence="9 15">Cytidine aminohydrolase</fullName>
    </alternativeName>
</protein>
<dbReference type="GO" id="GO:0055086">
    <property type="term" value="P:nucleobase-containing small molecule metabolic process"/>
    <property type="evidence" value="ECO:0007669"/>
    <property type="project" value="UniProtKB-ARBA"/>
</dbReference>
<evidence type="ECO:0000256" key="2">
    <source>
        <dbReference type="ARBA" id="ARBA00003949"/>
    </source>
</evidence>
<keyword evidence="6 14" id="KW-0479">Metal-binding</keyword>
<keyword evidence="18" id="KW-1185">Reference proteome</keyword>
<dbReference type="NCBIfam" id="TIGR01354">
    <property type="entry name" value="cyt_deam_tetra"/>
    <property type="match status" value="1"/>
</dbReference>
<dbReference type="EMBL" id="CP042425">
    <property type="protein sequence ID" value="QEL17874.1"/>
    <property type="molecule type" value="Genomic_DNA"/>
</dbReference>
<comment type="cofactor">
    <cofactor evidence="1 14 15">
        <name>Zn(2+)</name>
        <dbReference type="ChEBI" id="CHEBI:29105"/>
    </cofactor>
</comment>
<evidence type="ECO:0000256" key="3">
    <source>
        <dbReference type="ARBA" id="ARBA00006576"/>
    </source>
</evidence>
<dbReference type="Gene3D" id="3.40.140.10">
    <property type="entry name" value="Cytidine Deaminase, domain 2"/>
    <property type="match status" value="1"/>
</dbReference>
<gene>
    <name evidence="17" type="ORF">PX52LOC_04886</name>
</gene>
<sequence>MSADPLFIAAAAARNKAVAPYSGFKVGAAVQAVDGIIYAGCNVESASYGLTICAERVAVCKAISDGSRKFTRIAVFVETDELTPPCGACRQFLWELCGDVEVFLLNHKKQMVCYKLGDLLPLPFDGRFLGKKLGGSSISRPGIS</sequence>
<dbReference type="AlphaFoldDB" id="A0A5C1AL13"/>
<evidence type="ECO:0000256" key="10">
    <source>
        <dbReference type="ARBA" id="ARBA00049252"/>
    </source>
</evidence>
<comment type="catalytic activity">
    <reaction evidence="10 15">
        <text>2'-deoxycytidine + H2O + H(+) = 2'-deoxyuridine + NH4(+)</text>
        <dbReference type="Rhea" id="RHEA:13433"/>
        <dbReference type="ChEBI" id="CHEBI:15377"/>
        <dbReference type="ChEBI" id="CHEBI:15378"/>
        <dbReference type="ChEBI" id="CHEBI:15698"/>
        <dbReference type="ChEBI" id="CHEBI:16450"/>
        <dbReference type="ChEBI" id="CHEBI:28938"/>
        <dbReference type="EC" id="3.5.4.5"/>
    </reaction>
</comment>
<dbReference type="GO" id="GO:0042802">
    <property type="term" value="F:identical protein binding"/>
    <property type="evidence" value="ECO:0007669"/>
    <property type="project" value="UniProtKB-ARBA"/>
</dbReference>
<comment type="catalytic activity">
    <reaction evidence="11 15">
        <text>cytidine + H2O + H(+) = uridine + NH4(+)</text>
        <dbReference type="Rhea" id="RHEA:16069"/>
        <dbReference type="ChEBI" id="CHEBI:15377"/>
        <dbReference type="ChEBI" id="CHEBI:15378"/>
        <dbReference type="ChEBI" id="CHEBI:16704"/>
        <dbReference type="ChEBI" id="CHEBI:17562"/>
        <dbReference type="ChEBI" id="CHEBI:28938"/>
        <dbReference type="EC" id="3.5.4.5"/>
    </reaction>
</comment>
<evidence type="ECO:0000256" key="5">
    <source>
        <dbReference type="ARBA" id="ARBA00018266"/>
    </source>
</evidence>
<evidence type="ECO:0000256" key="6">
    <source>
        <dbReference type="ARBA" id="ARBA00022723"/>
    </source>
</evidence>
<dbReference type="InterPro" id="IPR002125">
    <property type="entry name" value="CMP_dCMP_dom"/>
</dbReference>
<feature type="binding site" evidence="14">
    <location>
        <position position="86"/>
    </location>
    <ligand>
        <name>Zn(2+)</name>
        <dbReference type="ChEBI" id="CHEBI:29105"/>
        <note>catalytic</note>
    </ligand>
</feature>
<evidence type="ECO:0000256" key="12">
    <source>
        <dbReference type="PIRSR" id="PIRSR606262-1"/>
    </source>
</evidence>
<dbReference type="CDD" id="cd01283">
    <property type="entry name" value="cytidine_deaminase"/>
    <property type="match status" value="1"/>
</dbReference>
<accession>A0A5C1AL13</accession>
<feature type="binding site" evidence="13">
    <location>
        <begin position="42"/>
        <end position="48"/>
    </location>
    <ligand>
        <name>substrate</name>
    </ligand>
</feature>
<feature type="binding site" evidence="14">
    <location>
        <position position="53"/>
    </location>
    <ligand>
        <name>Zn(2+)</name>
        <dbReference type="ChEBI" id="CHEBI:29105"/>
        <note>catalytic</note>
    </ligand>
</feature>
<keyword evidence="7 15" id="KW-0378">Hydrolase</keyword>
<dbReference type="KEGG" id="lrs:PX52LOC_04886"/>
<keyword evidence="8 14" id="KW-0862">Zinc</keyword>
<evidence type="ECO:0000256" key="8">
    <source>
        <dbReference type="ARBA" id="ARBA00022833"/>
    </source>
</evidence>
<evidence type="ECO:0000313" key="17">
    <source>
        <dbReference type="EMBL" id="QEL17874.1"/>
    </source>
</evidence>
<comment type="similarity">
    <text evidence="3 15">Belongs to the cytidine and deoxycytidylate deaminase family.</text>
</comment>
<proteinExistence type="inferred from homology"/>
<feature type="domain" description="CMP/dCMP-type deaminase" evidence="16">
    <location>
        <begin position="1"/>
        <end position="127"/>
    </location>
</feature>
<dbReference type="PANTHER" id="PTHR11644">
    <property type="entry name" value="CYTIDINE DEAMINASE"/>
    <property type="match status" value="1"/>
</dbReference>
<dbReference type="InterPro" id="IPR016193">
    <property type="entry name" value="Cytidine_deaminase-like"/>
</dbReference>
<reference evidence="18" key="1">
    <citation type="submission" date="2019-08" db="EMBL/GenBank/DDBJ databases">
        <title>Limnoglobus roseus gen. nov., sp. nov., a novel freshwater planctomycete with a giant genome from the family Gemmataceae.</title>
        <authorList>
            <person name="Kulichevskaya I.S."/>
            <person name="Naumoff D.G."/>
            <person name="Miroshnikov K."/>
            <person name="Ivanova A."/>
            <person name="Philippov D.A."/>
            <person name="Hakobyan A."/>
            <person name="Rijpstra I.C."/>
            <person name="Sinninghe Damste J.S."/>
            <person name="Liesack W."/>
            <person name="Dedysh S.N."/>
        </authorList>
    </citation>
    <scope>NUCLEOTIDE SEQUENCE [LARGE SCALE GENOMIC DNA]</scope>
    <source>
        <strain evidence="18">PX52</strain>
    </source>
</reference>
<evidence type="ECO:0000256" key="7">
    <source>
        <dbReference type="ARBA" id="ARBA00022801"/>
    </source>
</evidence>
<dbReference type="NCBIfam" id="NF004064">
    <property type="entry name" value="PRK05578.1"/>
    <property type="match status" value="1"/>
</dbReference>
<dbReference type="OrthoDB" id="9795347at2"/>
<dbReference type="PROSITE" id="PS51747">
    <property type="entry name" value="CYT_DCMP_DEAMINASES_2"/>
    <property type="match status" value="1"/>
</dbReference>
<dbReference type="InterPro" id="IPR050202">
    <property type="entry name" value="Cyt/Deoxycyt_deaminase"/>
</dbReference>
<organism evidence="17 18">
    <name type="scientific">Limnoglobus roseus</name>
    <dbReference type="NCBI Taxonomy" id="2598579"/>
    <lineage>
        <taxon>Bacteria</taxon>
        <taxon>Pseudomonadati</taxon>
        <taxon>Planctomycetota</taxon>
        <taxon>Planctomycetia</taxon>
        <taxon>Gemmatales</taxon>
        <taxon>Gemmataceae</taxon>
        <taxon>Limnoglobus</taxon>
    </lineage>
</organism>
<dbReference type="SUPFAM" id="SSF53927">
    <property type="entry name" value="Cytidine deaminase-like"/>
    <property type="match status" value="1"/>
</dbReference>
<feature type="active site" description="Proton donor" evidence="12">
    <location>
        <position position="55"/>
    </location>
</feature>
<dbReference type="EC" id="3.5.4.5" evidence="4 15"/>
<dbReference type="GO" id="GO:0008270">
    <property type="term" value="F:zinc ion binding"/>
    <property type="evidence" value="ECO:0007669"/>
    <property type="project" value="UniProtKB-UniRule"/>
</dbReference>
<evidence type="ECO:0000256" key="11">
    <source>
        <dbReference type="ARBA" id="ARBA00049558"/>
    </source>
</evidence>
<feature type="binding site" evidence="14">
    <location>
        <position position="89"/>
    </location>
    <ligand>
        <name>Zn(2+)</name>
        <dbReference type="ChEBI" id="CHEBI:29105"/>
        <note>catalytic</note>
    </ligand>
</feature>
<dbReference type="PROSITE" id="PS00903">
    <property type="entry name" value="CYT_DCMP_DEAMINASES_1"/>
    <property type="match status" value="1"/>
</dbReference>
<dbReference type="InterPro" id="IPR006262">
    <property type="entry name" value="Cyt_deam_tetra"/>
</dbReference>
<dbReference type="FunFam" id="3.40.140.10:FF:000008">
    <property type="entry name" value="Cytidine deaminase"/>
    <property type="match status" value="1"/>
</dbReference>
<evidence type="ECO:0000256" key="4">
    <source>
        <dbReference type="ARBA" id="ARBA00012783"/>
    </source>
</evidence>
<dbReference type="GO" id="GO:0005829">
    <property type="term" value="C:cytosol"/>
    <property type="evidence" value="ECO:0007669"/>
    <property type="project" value="TreeGrafter"/>
</dbReference>
<evidence type="ECO:0000259" key="16">
    <source>
        <dbReference type="PROSITE" id="PS51747"/>
    </source>
</evidence>
<dbReference type="PANTHER" id="PTHR11644:SF2">
    <property type="entry name" value="CYTIDINE DEAMINASE"/>
    <property type="match status" value="1"/>
</dbReference>
<evidence type="ECO:0000256" key="14">
    <source>
        <dbReference type="PIRSR" id="PIRSR606262-3"/>
    </source>
</evidence>
<evidence type="ECO:0000256" key="13">
    <source>
        <dbReference type="PIRSR" id="PIRSR606262-2"/>
    </source>
</evidence>
<dbReference type="GO" id="GO:0072527">
    <property type="term" value="P:pyrimidine-containing compound metabolic process"/>
    <property type="evidence" value="ECO:0007669"/>
    <property type="project" value="UniProtKB-ARBA"/>
</dbReference>
<dbReference type="InterPro" id="IPR016192">
    <property type="entry name" value="APOBEC/CMP_deaminase_Zn-bd"/>
</dbReference>
<comment type="function">
    <text evidence="2 15">This enzyme scavenges exogenous and endogenous cytidine and 2'-deoxycytidine for UMP synthesis.</text>
</comment>
<evidence type="ECO:0000256" key="1">
    <source>
        <dbReference type="ARBA" id="ARBA00001947"/>
    </source>
</evidence>
<dbReference type="GO" id="GO:0004126">
    <property type="term" value="F:cytidine deaminase activity"/>
    <property type="evidence" value="ECO:0007669"/>
    <property type="project" value="UniProtKB-UniRule"/>
</dbReference>
<dbReference type="Proteomes" id="UP000324974">
    <property type="component" value="Chromosome"/>
</dbReference>